<reference evidence="5" key="1">
    <citation type="submission" date="2020-11" db="EMBL/GenBank/DDBJ databases">
        <authorList>
            <person name="Konstantinou D."/>
            <person name="Gkelis S."/>
            <person name="Popin R."/>
            <person name="Fewer D."/>
            <person name="Sivonen K."/>
        </authorList>
    </citation>
    <scope>NUCLEOTIDE SEQUENCE</scope>
    <source>
        <strain evidence="5">TAU-MAC 1115</strain>
    </source>
</reference>
<proteinExistence type="inferred from homology"/>
<dbReference type="EMBL" id="JADOES010000003">
    <property type="protein sequence ID" value="MBT9314134.1"/>
    <property type="molecule type" value="Genomic_DNA"/>
</dbReference>
<dbReference type="Pfam" id="PF00589">
    <property type="entry name" value="Phage_integrase"/>
    <property type="match status" value="1"/>
</dbReference>
<comment type="caution">
    <text evidence="5">The sequence shown here is derived from an EMBL/GenBank/DDBJ whole genome shotgun (WGS) entry which is preliminary data.</text>
</comment>
<organism evidence="5 6">
    <name type="scientific">Leptothoe spongobia TAU-MAC 1115</name>
    <dbReference type="NCBI Taxonomy" id="1967444"/>
    <lineage>
        <taxon>Bacteria</taxon>
        <taxon>Bacillati</taxon>
        <taxon>Cyanobacteriota</taxon>
        <taxon>Cyanophyceae</taxon>
        <taxon>Nodosilineales</taxon>
        <taxon>Cymatolegaceae</taxon>
        <taxon>Leptothoe</taxon>
        <taxon>Leptothoe spongobia</taxon>
    </lineage>
</organism>
<dbReference type="GO" id="GO:0015074">
    <property type="term" value="P:DNA integration"/>
    <property type="evidence" value="ECO:0007669"/>
    <property type="project" value="InterPro"/>
</dbReference>
<evidence type="ECO:0000259" key="4">
    <source>
        <dbReference type="PROSITE" id="PS51898"/>
    </source>
</evidence>
<sequence>MHSRFLPAWWPPTFRCRVPSTTLHKNHLISIHEGGALKNAPYAYFPKKPKSIPCYIPEEVMRQLNEHIDELAEPIMRMILVLQECGMRISELLTLKLDCLLQDKAGDWFLRYYQYKMRKEITIPISREVVRIIQEQQRFIRENLPESFEFLFCANGGAKRPRFKPVPRTMSYKTIPAYLNRLAQEHNITNENGKLWRFQTHQFRHTVGTRMINNGVPQHIVQRYLGHESADMTTVYAHIHDATMKKEVAAFHGRVVNVAGQVVEANDIEADDVDLQWFKKNLQAQALPNGSCALPTISKGCPHANACLTCTHFRTTAEYLDIHREELQQTKRILEKAQANGWTRQIEMNERVEANLIAMIDSLEARQDESKA</sequence>
<dbReference type="InterPro" id="IPR011010">
    <property type="entry name" value="DNA_brk_join_enz"/>
</dbReference>
<keyword evidence="3" id="KW-0233">DNA recombination</keyword>
<name>A0A947DCT9_9CYAN</name>
<gene>
    <name evidence="5" type="ORF">IXB50_01690</name>
</gene>
<dbReference type="GO" id="GO:0003677">
    <property type="term" value="F:DNA binding"/>
    <property type="evidence" value="ECO:0007669"/>
    <property type="project" value="UniProtKB-KW"/>
</dbReference>
<keyword evidence="6" id="KW-1185">Reference proteome</keyword>
<dbReference type="SUPFAM" id="SSF56349">
    <property type="entry name" value="DNA breaking-rejoining enzymes"/>
    <property type="match status" value="1"/>
</dbReference>
<dbReference type="PROSITE" id="PS51898">
    <property type="entry name" value="TYR_RECOMBINASE"/>
    <property type="match status" value="1"/>
</dbReference>
<comment type="similarity">
    <text evidence="1">Belongs to the 'phage' integrase family.</text>
</comment>
<keyword evidence="2" id="KW-0238">DNA-binding</keyword>
<feature type="domain" description="Tyr recombinase" evidence="4">
    <location>
        <begin position="51"/>
        <end position="250"/>
    </location>
</feature>
<dbReference type="InterPro" id="IPR050090">
    <property type="entry name" value="Tyrosine_recombinase_XerCD"/>
</dbReference>
<dbReference type="InterPro" id="IPR002104">
    <property type="entry name" value="Integrase_catalytic"/>
</dbReference>
<dbReference type="Gene3D" id="1.10.443.10">
    <property type="entry name" value="Intergrase catalytic core"/>
    <property type="match status" value="1"/>
</dbReference>
<protein>
    <submittedName>
        <fullName evidence="5">Tyrosine-type recombinase/integrase</fullName>
    </submittedName>
</protein>
<dbReference type="GO" id="GO:0006310">
    <property type="term" value="P:DNA recombination"/>
    <property type="evidence" value="ECO:0007669"/>
    <property type="project" value="UniProtKB-KW"/>
</dbReference>
<dbReference type="AlphaFoldDB" id="A0A947DCT9"/>
<dbReference type="Proteomes" id="UP000717364">
    <property type="component" value="Unassembled WGS sequence"/>
</dbReference>
<dbReference type="PANTHER" id="PTHR30349">
    <property type="entry name" value="PHAGE INTEGRASE-RELATED"/>
    <property type="match status" value="1"/>
</dbReference>
<accession>A0A947DCT9</accession>
<evidence type="ECO:0000256" key="3">
    <source>
        <dbReference type="ARBA" id="ARBA00023172"/>
    </source>
</evidence>
<evidence type="ECO:0000313" key="6">
    <source>
        <dbReference type="Proteomes" id="UP000717364"/>
    </source>
</evidence>
<evidence type="ECO:0000313" key="5">
    <source>
        <dbReference type="EMBL" id="MBT9314134.1"/>
    </source>
</evidence>
<reference evidence="5" key="2">
    <citation type="journal article" date="2021" name="Mar. Drugs">
        <title>Genome Reduction and Secondary Metabolism of the Marine Sponge-Associated Cyanobacterium Leptothoe.</title>
        <authorList>
            <person name="Konstantinou D."/>
            <person name="Popin R.V."/>
            <person name="Fewer D.P."/>
            <person name="Sivonen K."/>
            <person name="Gkelis S."/>
        </authorList>
    </citation>
    <scope>NUCLEOTIDE SEQUENCE</scope>
    <source>
        <strain evidence="5">TAU-MAC 1115</strain>
    </source>
</reference>
<dbReference type="InterPro" id="IPR013762">
    <property type="entry name" value="Integrase-like_cat_sf"/>
</dbReference>
<evidence type="ECO:0000256" key="1">
    <source>
        <dbReference type="ARBA" id="ARBA00008857"/>
    </source>
</evidence>
<dbReference type="PANTHER" id="PTHR30349:SF41">
    <property type="entry name" value="INTEGRASE_RECOMBINASE PROTEIN MJ0367-RELATED"/>
    <property type="match status" value="1"/>
</dbReference>
<evidence type="ECO:0000256" key="2">
    <source>
        <dbReference type="ARBA" id="ARBA00023125"/>
    </source>
</evidence>